<dbReference type="PANTHER" id="PTHR12483:SF27">
    <property type="entry name" value="COPPER TRANSPORT PROTEIN CTR1"/>
    <property type="match status" value="1"/>
</dbReference>
<sequence>MNSRLFSYLLCLAAIALAHGGPQTPKENTGSDMMMMTPYFHWAASADALYFKSWVPRTPGGLVGACISLFCLALFERFLDGARGLVEAWWRRQQASTAARALVLPDNASAHSYSKSIGSGRDYSMNANPVPLIAPFEPVRDLVRGAMQAMQSLLVFFLMLSVMTYNAAFLISVTLGLGIGQFIFGRLARSGAHPGCVAARSHG</sequence>
<evidence type="ECO:0000256" key="4">
    <source>
        <dbReference type="ARBA" id="ARBA00023136"/>
    </source>
</evidence>
<dbReference type="Pfam" id="PF04145">
    <property type="entry name" value="Ctr"/>
    <property type="match status" value="1"/>
</dbReference>
<keyword evidence="3 5" id="KW-1133">Transmembrane helix</keyword>
<keyword evidence="2 5" id="KW-0812">Transmembrane</keyword>
<keyword evidence="5" id="KW-0187">Copper transport</keyword>
<feature type="transmembrane region" description="Helical" evidence="5">
    <location>
        <begin position="153"/>
        <end position="184"/>
    </location>
</feature>
<feature type="chain" id="PRO_5034961748" description="Copper transport protein" evidence="6">
    <location>
        <begin position="21"/>
        <end position="203"/>
    </location>
</feature>
<dbReference type="GO" id="GO:0005886">
    <property type="term" value="C:plasma membrane"/>
    <property type="evidence" value="ECO:0007669"/>
    <property type="project" value="TreeGrafter"/>
</dbReference>
<evidence type="ECO:0000313" key="7">
    <source>
        <dbReference type="EMBL" id="CAE6404080.1"/>
    </source>
</evidence>
<dbReference type="Proteomes" id="UP000663843">
    <property type="component" value="Unassembled WGS sequence"/>
</dbReference>
<comment type="similarity">
    <text evidence="5">Belongs to the copper transporter (Ctr) (TC 1.A.56) family. SLC31A subfamily.</text>
</comment>
<keyword evidence="6" id="KW-0732">Signal</keyword>
<accession>A0A8H3A7C3</accession>
<keyword evidence="5" id="KW-0406">Ion transport</keyword>
<comment type="caution">
    <text evidence="7">The sequence shown here is derived from an EMBL/GenBank/DDBJ whole genome shotgun (WGS) entry which is preliminary data.</text>
</comment>
<gene>
    <name evidence="7" type="ORF">RDB_LOCUS38311</name>
</gene>
<dbReference type="GO" id="GO:0005375">
    <property type="term" value="F:copper ion transmembrane transporter activity"/>
    <property type="evidence" value="ECO:0007669"/>
    <property type="project" value="UniProtKB-UniRule"/>
</dbReference>
<evidence type="ECO:0000256" key="5">
    <source>
        <dbReference type="RuleBase" id="RU367022"/>
    </source>
</evidence>
<evidence type="ECO:0000256" key="1">
    <source>
        <dbReference type="ARBA" id="ARBA00004141"/>
    </source>
</evidence>
<evidence type="ECO:0000256" key="6">
    <source>
        <dbReference type="SAM" id="SignalP"/>
    </source>
</evidence>
<name>A0A8H3A7C3_9AGAM</name>
<dbReference type="EMBL" id="CAJMWT010001472">
    <property type="protein sequence ID" value="CAE6404080.1"/>
    <property type="molecule type" value="Genomic_DNA"/>
</dbReference>
<keyword evidence="5" id="KW-0186">Copper</keyword>
<evidence type="ECO:0000256" key="2">
    <source>
        <dbReference type="ARBA" id="ARBA00022692"/>
    </source>
</evidence>
<keyword evidence="5" id="KW-0813">Transport</keyword>
<evidence type="ECO:0000313" key="8">
    <source>
        <dbReference type="Proteomes" id="UP000663843"/>
    </source>
</evidence>
<reference evidence="7" key="1">
    <citation type="submission" date="2021-01" db="EMBL/GenBank/DDBJ databases">
        <authorList>
            <person name="Kaushik A."/>
        </authorList>
    </citation>
    <scope>NUCLEOTIDE SEQUENCE</scope>
    <source>
        <strain evidence="7">AG2-2IIIB</strain>
    </source>
</reference>
<keyword evidence="4 5" id="KW-0472">Membrane</keyword>
<dbReference type="InterPro" id="IPR007274">
    <property type="entry name" value="Cop_transporter"/>
</dbReference>
<protein>
    <recommendedName>
        <fullName evidence="5">Copper transport protein</fullName>
    </recommendedName>
</protein>
<comment type="subcellular location">
    <subcellularLocation>
        <location evidence="1 5">Membrane</location>
        <topology evidence="1 5">Multi-pass membrane protein</topology>
    </subcellularLocation>
</comment>
<dbReference type="AlphaFoldDB" id="A0A8H3A7C3"/>
<evidence type="ECO:0000256" key="3">
    <source>
        <dbReference type="ARBA" id="ARBA00022989"/>
    </source>
</evidence>
<feature type="signal peptide" evidence="6">
    <location>
        <begin position="1"/>
        <end position="20"/>
    </location>
</feature>
<proteinExistence type="inferred from homology"/>
<feature type="transmembrane region" description="Helical" evidence="5">
    <location>
        <begin position="58"/>
        <end position="75"/>
    </location>
</feature>
<dbReference type="PANTHER" id="PTHR12483">
    <property type="entry name" value="SOLUTE CARRIER FAMILY 31 COPPER TRANSPORTERS"/>
    <property type="match status" value="1"/>
</dbReference>
<organism evidence="7 8">
    <name type="scientific">Rhizoctonia solani</name>
    <dbReference type="NCBI Taxonomy" id="456999"/>
    <lineage>
        <taxon>Eukaryota</taxon>
        <taxon>Fungi</taxon>
        <taxon>Dikarya</taxon>
        <taxon>Basidiomycota</taxon>
        <taxon>Agaricomycotina</taxon>
        <taxon>Agaricomycetes</taxon>
        <taxon>Cantharellales</taxon>
        <taxon>Ceratobasidiaceae</taxon>
        <taxon>Rhizoctonia</taxon>
    </lineage>
</organism>